<proteinExistence type="predicted"/>
<evidence type="ECO:0000313" key="1">
    <source>
        <dbReference type="EMBL" id="OHU94098.1"/>
    </source>
</evidence>
<gene>
    <name evidence="1" type="ORF">BIW53_17960</name>
</gene>
<reference evidence="1 2" key="1">
    <citation type="submission" date="2016-10" db="EMBL/GenBank/DDBJ databases">
        <title>Pseudoalteromonas amylolytica sp. nov., isolated from the surface seawater.</title>
        <authorList>
            <person name="Wu Y.-H."/>
            <person name="Cheng H."/>
            <person name="Jin X.-B."/>
            <person name="Wang C.-S."/>
            <person name="Xu X.-W."/>
        </authorList>
    </citation>
    <scope>NUCLEOTIDE SEQUENCE [LARGE SCALE GENOMIC DNA]</scope>
    <source>
        <strain evidence="1 2">JCM 12483</strain>
    </source>
</reference>
<dbReference type="AlphaFoldDB" id="A0A1S1N3W9"/>
<keyword evidence="2" id="KW-1185">Reference proteome</keyword>
<dbReference type="OrthoDB" id="6309423at2"/>
<accession>A0A1S1N3W9</accession>
<dbReference type="Proteomes" id="UP000180253">
    <property type="component" value="Unassembled WGS sequence"/>
</dbReference>
<comment type="caution">
    <text evidence="1">The sequence shown here is derived from an EMBL/GenBank/DDBJ whole genome shotgun (WGS) entry which is preliminary data.</text>
</comment>
<sequence>MHSLYAEILDITPLALNNRYRVNDGGHDAYETPEPCHLSAILWEDIKLATTRELTCVFKAERIEVQGASLYLPAEQLSSAQKRQLWTLLSE</sequence>
<organism evidence="1 2">
    <name type="scientific">Pseudoalteromonas byunsanensis</name>
    <dbReference type="NCBI Taxonomy" id="327939"/>
    <lineage>
        <taxon>Bacteria</taxon>
        <taxon>Pseudomonadati</taxon>
        <taxon>Pseudomonadota</taxon>
        <taxon>Gammaproteobacteria</taxon>
        <taxon>Alteromonadales</taxon>
        <taxon>Pseudoalteromonadaceae</taxon>
        <taxon>Pseudoalteromonas</taxon>
    </lineage>
</organism>
<dbReference type="RefSeq" id="WP_070993388.1">
    <property type="nucleotide sequence ID" value="NZ_CBCSHD010000011.1"/>
</dbReference>
<name>A0A1S1N3W9_9GAMM</name>
<dbReference type="STRING" id="327939.BIW53_17960"/>
<evidence type="ECO:0000313" key="2">
    <source>
        <dbReference type="Proteomes" id="UP000180253"/>
    </source>
</evidence>
<protein>
    <submittedName>
        <fullName evidence="1">Uncharacterized protein</fullName>
    </submittedName>
</protein>
<dbReference type="EMBL" id="MNAN01000035">
    <property type="protein sequence ID" value="OHU94098.1"/>
    <property type="molecule type" value="Genomic_DNA"/>
</dbReference>